<keyword evidence="2" id="KW-1185">Reference proteome</keyword>
<name>A0AAI9ULC8_9PEZI</name>
<gene>
    <name evidence="1" type="ORF">CCUS01_08982</name>
</gene>
<accession>A0AAI9ULC8</accession>
<reference evidence="1" key="1">
    <citation type="submission" date="2016-11" db="EMBL/GenBank/DDBJ databases">
        <title>The genome sequence of Colletotrichum cuscutae.</title>
        <authorList>
            <person name="Baroncelli R."/>
        </authorList>
    </citation>
    <scope>NUCLEOTIDE SEQUENCE</scope>
    <source>
        <strain evidence="1">IMI 304802</strain>
    </source>
</reference>
<proteinExistence type="predicted"/>
<sequence>LIHKVIPFKKRPFSSLIKEYSNKYSILVKLSIPYYYKIFVKIANLVTFNK</sequence>
<evidence type="ECO:0000313" key="2">
    <source>
        <dbReference type="Proteomes" id="UP001239213"/>
    </source>
</evidence>
<dbReference type="AlphaFoldDB" id="A0AAI9ULC8"/>
<comment type="caution">
    <text evidence="1">The sequence shown here is derived from an EMBL/GenBank/DDBJ whole genome shotgun (WGS) entry which is preliminary data.</text>
</comment>
<feature type="non-terminal residue" evidence="1">
    <location>
        <position position="1"/>
    </location>
</feature>
<dbReference type="EMBL" id="MPDP01000274">
    <property type="protein sequence ID" value="KAK1460464.1"/>
    <property type="molecule type" value="Genomic_DNA"/>
</dbReference>
<protein>
    <submittedName>
        <fullName evidence="1">Uncharacterized protein</fullName>
    </submittedName>
</protein>
<evidence type="ECO:0000313" key="1">
    <source>
        <dbReference type="EMBL" id="KAK1460464.1"/>
    </source>
</evidence>
<organism evidence="1 2">
    <name type="scientific">Colletotrichum cuscutae</name>
    <dbReference type="NCBI Taxonomy" id="1209917"/>
    <lineage>
        <taxon>Eukaryota</taxon>
        <taxon>Fungi</taxon>
        <taxon>Dikarya</taxon>
        <taxon>Ascomycota</taxon>
        <taxon>Pezizomycotina</taxon>
        <taxon>Sordariomycetes</taxon>
        <taxon>Hypocreomycetidae</taxon>
        <taxon>Glomerellales</taxon>
        <taxon>Glomerellaceae</taxon>
        <taxon>Colletotrichum</taxon>
        <taxon>Colletotrichum acutatum species complex</taxon>
    </lineage>
</organism>
<dbReference type="Proteomes" id="UP001239213">
    <property type="component" value="Unassembled WGS sequence"/>
</dbReference>